<dbReference type="AlphaFoldDB" id="A0A645BCM4"/>
<evidence type="ECO:0000313" key="2">
    <source>
        <dbReference type="EMBL" id="MPM63082.1"/>
    </source>
</evidence>
<reference evidence="2" key="1">
    <citation type="submission" date="2019-08" db="EMBL/GenBank/DDBJ databases">
        <authorList>
            <person name="Kucharzyk K."/>
            <person name="Murdoch R.W."/>
            <person name="Higgins S."/>
            <person name="Loffler F."/>
        </authorList>
    </citation>
    <scope>NUCLEOTIDE SEQUENCE</scope>
</reference>
<comment type="caution">
    <text evidence="2">The sequence shown here is derived from an EMBL/GenBank/DDBJ whole genome shotgun (WGS) entry which is preliminary data.</text>
</comment>
<feature type="region of interest" description="Disordered" evidence="1">
    <location>
        <begin position="1"/>
        <end position="107"/>
    </location>
</feature>
<gene>
    <name evidence="2" type="ORF">SDC9_109962</name>
</gene>
<sequence length="136" mass="14845">MSSRVLVPGWVTANSAPRKASASLAGKKPAERHASSSPGVENGERTMRKRHPGARSFRQGSIHLRKGKENSRMEARLPGKKRTDGAPTSPEESWPSRARESRTRSPATCTLFPMASAMAGKAVKTLSHRVRPFFLP</sequence>
<organism evidence="2">
    <name type="scientific">bioreactor metagenome</name>
    <dbReference type="NCBI Taxonomy" id="1076179"/>
    <lineage>
        <taxon>unclassified sequences</taxon>
        <taxon>metagenomes</taxon>
        <taxon>ecological metagenomes</taxon>
    </lineage>
</organism>
<dbReference type="EMBL" id="VSSQ01019205">
    <property type="protein sequence ID" value="MPM63082.1"/>
    <property type="molecule type" value="Genomic_DNA"/>
</dbReference>
<proteinExistence type="predicted"/>
<evidence type="ECO:0000256" key="1">
    <source>
        <dbReference type="SAM" id="MobiDB-lite"/>
    </source>
</evidence>
<accession>A0A645BCM4</accession>
<protein>
    <submittedName>
        <fullName evidence="2">Uncharacterized protein</fullName>
    </submittedName>
</protein>
<feature type="compositionally biased region" description="Basic and acidic residues" evidence="1">
    <location>
        <begin position="67"/>
        <end position="84"/>
    </location>
</feature>
<name>A0A645BCM4_9ZZZZ</name>